<dbReference type="GO" id="GO:0006491">
    <property type="term" value="P:N-glycan processing"/>
    <property type="evidence" value="ECO:0007669"/>
    <property type="project" value="TreeGrafter"/>
</dbReference>
<keyword evidence="1" id="KW-1015">Disulfide bond</keyword>
<dbReference type="Gene3D" id="4.10.400.10">
    <property type="entry name" value="Low-density Lipoprotein Receptor"/>
    <property type="match status" value="1"/>
</dbReference>
<comment type="caution">
    <text evidence="4">The sequence shown here is derived from an EMBL/GenBank/DDBJ whole genome shotgun (WGS) entry which is preliminary data.</text>
</comment>
<evidence type="ECO:0000256" key="1">
    <source>
        <dbReference type="ARBA" id="ARBA00023157"/>
    </source>
</evidence>
<sequence>MSSIMGLKKKKNIIILTLCMVVCFTLYQLYFFLAITSEAGNDTRVVPVLDLELDHAKVESYTHLRSDADKFINTNGIIHGVLYSHMSKYRPNNQNEFICLQSDQRIPYEQVNDEFCDCEDGTDEPSTSACVNGTFYCETQYRSKPVSLNKIPSSQVNDGICDCCDGSDEWKNDPDRKLLSQSSSKFYRHYVTKCPNNC</sequence>
<dbReference type="Proteomes" id="UP001231518">
    <property type="component" value="Chromosome 8"/>
</dbReference>
<dbReference type="Pfam" id="PF12999">
    <property type="entry name" value="PRKCSH-like"/>
    <property type="match status" value="1"/>
</dbReference>
<evidence type="ECO:0000313" key="4">
    <source>
        <dbReference type="EMBL" id="KAJ8718806.1"/>
    </source>
</evidence>
<dbReference type="InterPro" id="IPR036055">
    <property type="entry name" value="LDL_receptor-like_sf"/>
</dbReference>
<dbReference type="EMBL" id="JARGEI010000015">
    <property type="protein sequence ID" value="KAJ8718806.1"/>
    <property type="molecule type" value="Genomic_DNA"/>
</dbReference>
<organism evidence="4 5">
    <name type="scientific">Mythimna separata</name>
    <name type="common">Oriental armyworm</name>
    <name type="synonym">Pseudaletia separata</name>
    <dbReference type="NCBI Taxonomy" id="271217"/>
    <lineage>
        <taxon>Eukaryota</taxon>
        <taxon>Metazoa</taxon>
        <taxon>Ecdysozoa</taxon>
        <taxon>Arthropoda</taxon>
        <taxon>Hexapoda</taxon>
        <taxon>Insecta</taxon>
        <taxon>Pterygota</taxon>
        <taxon>Neoptera</taxon>
        <taxon>Endopterygota</taxon>
        <taxon>Lepidoptera</taxon>
        <taxon>Glossata</taxon>
        <taxon>Ditrysia</taxon>
        <taxon>Noctuoidea</taxon>
        <taxon>Noctuidae</taxon>
        <taxon>Noctuinae</taxon>
        <taxon>Hadenini</taxon>
        <taxon>Mythimna</taxon>
    </lineage>
</organism>
<evidence type="ECO:0000256" key="2">
    <source>
        <dbReference type="SAM" id="Phobius"/>
    </source>
</evidence>
<dbReference type="PANTHER" id="PTHR12630">
    <property type="entry name" value="N-LINKED OLIGOSACCHARIDE PROCESSING"/>
    <property type="match status" value="1"/>
</dbReference>
<keyword evidence="5" id="KW-1185">Reference proteome</keyword>
<keyword evidence="2" id="KW-0472">Membrane</keyword>
<protein>
    <recommendedName>
        <fullName evidence="3">Glucosidase II beta subunit N-terminal domain-containing protein</fullName>
    </recommendedName>
</protein>
<dbReference type="InterPro" id="IPR039794">
    <property type="entry name" value="Gtb1-like"/>
</dbReference>
<dbReference type="InterPro" id="IPR028146">
    <property type="entry name" value="PRKCSH_N"/>
</dbReference>
<feature type="domain" description="Glucosidase II beta subunit N-terminal" evidence="3">
    <location>
        <begin position="77"/>
        <end position="172"/>
    </location>
</feature>
<gene>
    <name evidence="4" type="ORF">PYW07_016362</name>
</gene>
<evidence type="ECO:0000259" key="3">
    <source>
        <dbReference type="Pfam" id="PF12999"/>
    </source>
</evidence>
<keyword evidence="2" id="KW-1133">Transmembrane helix</keyword>
<keyword evidence="2" id="KW-0812">Transmembrane</keyword>
<accession>A0AAD7YLI2</accession>
<proteinExistence type="predicted"/>
<name>A0AAD7YLI2_MYTSE</name>
<dbReference type="AlphaFoldDB" id="A0AAD7YLI2"/>
<feature type="transmembrane region" description="Helical" evidence="2">
    <location>
        <begin position="12"/>
        <end position="33"/>
    </location>
</feature>
<dbReference type="GO" id="GO:0017177">
    <property type="term" value="C:glucosidase II complex"/>
    <property type="evidence" value="ECO:0007669"/>
    <property type="project" value="TreeGrafter"/>
</dbReference>
<dbReference type="PANTHER" id="PTHR12630:SF1">
    <property type="entry name" value="GLUCOSIDASE 2 SUBUNIT BETA"/>
    <property type="match status" value="1"/>
</dbReference>
<evidence type="ECO:0000313" key="5">
    <source>
        <dbReference type="Proteomes" id="UP001231518"/>
    </source>
</evidence>
<reference evidence="4" key="1">
    <citation type="submission" date="2023-03" db="EMBL/GenBank/DDBJ databases">
        <title>Chromosome-level genomes of two armyworms, Mythimna separata and Mythimna loreyi, provide insights into the biosynthesis and reception of sex pheromones.</title>
        <authorList>
            <person name="Zhao H."/>
        </authorList>
    </citation>
    <scope>NUCLEOTIDE SEQUENCE</scope>
    <source>
        <strain evidence="4">BeijingLab</strain>
        <tissue evidence="4">Pupa</tissue>
    </source>
</reference>